<keyword evidence="8" id="KW-1185">Reference proteome</keyword>
<evidence type="ECO:0000313" key="7">
    <source>
        <dbReference type="EMBL" id="KAK2561327.1"/>
    </source>
</evidence>
<evidence type="ECO:0000259" key="6">
    <source>
        <dbReference type="PROSITE" id="PS51700"/>
    </source>
</evidence>
<comment type="catalytic activity">
    <reaction evidence="1">
        <text>All bonds known to be hydrolyzed by this endopeptidase have arginine in P1 and an acidic residue in P4. P6 is often occupied by an acidic residue or by a hydroxy-amino-acid residue, the phosphorylation of which enhances cleavage.</text>
        <dbReference type="EC" id="3.4.22.49"/>
    </reaction>
</comment>
<feature type="region of interest" description="Disordered" evidence="5">
    <location>
        <begin position="142"/>
        <end position="162"/>
    </location>
</feature>
<dbReference type="Pfam" id="PF03568">
    <property type="entry name" value="Separin_C"/>
    <property type="match status" value="1"/>
</dbReference>
<dbReference type="PROSITE" id="PS51700">
    <property type="entry name" value="SEPARIN"/>
    <property type="match status" value="1"/>
</dbReference>
<dbReference type="InterPro" id="IPR005314">
    <property type="entry name" value="Peptidase_C50"/>
</dbReference>
<evidence type="ECO:0000256" key="3">
    <source>
        <dbReference type="ARBA" id="ARBA00022801"/>
    </source>
</evidence>
<proteinExistence type="predicted"/>
<dbReference type="AlphaFoldDB" id="A0AAD9QHH4"/>
<feature type="compositionally biased region" description="Basic and acidic residues" evidence="5">
    <location>
        <begin position="143"/>
        <end position="152"/>
    </location>
</feature>
<dbReference type="GO" id="GO:0005813">
    <property type="term" value="C:centrosome"/>
    <property type="evidence" value="ECO:0007669"/>
    <property type="project" value="TreeGrafter"/>
</dbReference>
<gene>
    <name evidence="7" type="ORF">P5673_015823</name>
</gene>
<feature type="compositionally biased region" description="Basic residues" evidence="5">
    <location>
        <begin position="153"/>
        <end position="162"/>
    </location>
</feature>
<dbReference type="PANTHER" id="PTHR12792:SF0">
    <property type="entry name" value="SEPARIN"/>
    <property type="match status" value="1"/>
</dbReference>
<dbReference type="GO" id="GO:0004197">
    <property type="term" value="F:cysteine-type endopeptidase activity"/>
    <property type="evidence" value="ECO:0007669"/>
    <property type="project" value="InterPro"/>
</dbReference>
<organism evidence="7 8">
    <name type="scientific">Acropora cervicornis</name>
    <name type="common">Staghorn coral</name>
    <dbReference type="NCBI Taxonomy" id="6130"/>
    <lineage>
        <taxon>Eukaryota</taxon>
        <taxon>Metazoa</taxon>
        <taxon>Cnidaria</taxon>
        <taxon>Anthozoa</taxon>
        <taxon>Hexacorallia</taxon>
        <taxon>Scleractinia</taxon>
        <taxon>Astrocoeniina</taxon>
        <taxon>Acroporidae</taxon>
        <taxon>Acropora</taxon>
    </lineage>
</organism>
<evidence type="ECO:0000256" key="4">
    <source>
        <dbReference type="ARBA" id="ARBA00022829"/>
    </source>
</evidence>
<evidence type="ECO:0000256" key="1">
    <source>
        <dbReference type="ARBA" id="ARBA00000451"/>
    </source>
</evidence>
<comment type="caution">
    <text evidence="7">The sequence shown here is derived from an EMBL/GenBank/DDBJ whole genome shotgun (WGS) entry which is preliminary data.</text>
</comment>
<feature type="domain" description="Peptidase C50" evidence="6">
    <location>
        <begin position="790"/>
        <end position="885"/>
    </location>
</feature>
<dbReference type="EC" id="3.4.22.49" evidence="2"/>
<dbReference type="GO" id="GO:0051307">
    <property type="term" value="P:meiotic chromosome separation"/>
    <property type="evidence" value="ECO:0007669"/>
    <property type="project" value="TreeGrafter"/>
</dbReference>
<dbReference type="Proteomes" id="UP001249851">
    <property type="component" value="Unassembled WGS sequence"/>
</dbReference>
<dbReference type="InterPro" id="IPR030397">
    <property type="entry name" value="SEPARIN_core_dom"/>
</dbReference>
<sequence>MTPLLNFAPAFFRISDFLVNIAQLELKQGKSEKCQRRLEQLKGILQAALRTSSDVELFNESVEEPLFIGHPESCQCTSCNDPVLHAIIIKYCTCFSQYMTCVSGPERLMTVLDLADSVCSCAQSKMFRYLDGLHLCYEGDPESGEKKLNEKQKKGKSKCAKSKNRNKDDRLLKTSSFCMMFCQHQLMLQCMKAEHWLCNGQVENASSELSKAMETLAYVEDVIGITPVCFIPIKASFLYFSGVIVFLLNKGDFRNIFTGSNWSAKYPTKHWSIEDNITKGNSLKADPLEEEIEKPRRGASQRGRNSRAAEETCCDKKSRSTSSRARGRGRRKERGESVIECDNSAESTLQKPKGKKRGTKSTREVEDVGIEKTAPMWFNQVTGYWKEAFDLCIAFPPSSLFPDICKGLAFSLARTAPGHAMHYLNWSMSVTLRHQALTSSGKRIKRITKDAGVVPLFQELGKEITHLTDELSSLSLNAKIAPEVTCKLDALVKVRSMMKFKSFSLEEEALLQKIPKDWTMCTLESFEPPGVEERELIICRMRAGCEPVLVKINTTTGEEKLKENESADIVMDLTELFQCNLMEEFGNIMNHSVRSMSVESTSEWWAKRNRLDSKMKHFLEKLEAAWLGKWKGVLLGQPVDKDCQDSVIAIARELQTRIVCLYGFEPDMQLLEILVSSLPYLSQQEMREALAEITGIDPVSPNLNQLLDEFGDFSSSVLSRDKQRIDIKRLQNKLETVSRHPVILILGKDIQQLPWESLPILYDQPVTRVPSLHFLLAKISCESQLSEVNPERTFYALNPQNNLPNTQKMFQKWFESENGWVGITGQAPSQKEFKEALTDYDLFIYFGHGTGREFLQGDDIQRLDCGAATLLMGCSSGKLMVEGKCEPRGMVLNYLLAGCLTCVKPGTRFDLTCIQFRQTEKEKADPAIVANLWDVTDKDIDRFSDSLLKQWLDSDAQLSLPEALCRSRQACKLKYLIGASPVLYGLPLHVKR</sequence>
<evidence type="ECO:0000256" key="2">
    <source>
        <dbReference type="ARBA" id="ARBA00012489"/>
    </source>
</evidence>
<dbReference type="GO" id="GO:0005737">
    <property type="term" value="C:cytoplasm"/>
    <property type="evidence" value="ECO:0007669"/>
    <property type="project" value="TreeGrafter"/>
</dbReference>
<name>A0AAD9QHH4_ACRCE</name>
<keyword evidence="3" id="KW-0378">Hydrolase</keyword>
<dbReference type="GO" id="GO:0006508">
    <property type="term" value="P:proteolysis"/>
    <property type="evidence" value="ECO:0007669"/>
    <property type="project" value="InterPro"/>
</dbReference>
<feature type="region of interest" description="Disordered" evidence="5">
    <location>
        <begin position="282"/>
        <end position="364"/>
    </location>
</feature>
<evidence type="ECO:0000313" key="8">
    <source>
        <dbReference type="Proteomes" id="UP001249851"/>
    </source>
</evidence>
<dbReference type="GO" id="GO:0072686">
    <property type="term" value="C:mitotic spindle"/>
    <property type="evidence" value="ECO:0007669"/>
    <property type="project" value="TreeGrafter"/>
</dbReference>
<reference evidence="7" key="1">
    <citation type="journal article" date="2023" name="G3 (Bethesda)">
        <title>Whole genome assembly and annotation of the endangered Caribbean coral Acropora cervicornis.</title>
        <authorList>
            <person name="Selwyn J.D."/>
            <person name="Vollmer S.V."/>
        </authorList>
    </citation>
    <scope>NUCLEOTIDE SEQUENCE</scope>
    <source>
        <strain evidence="7">K2</strain>
    </source>
</reference>
<protein>
    <recommendedName>
        <fullName evidence="2">separase</fullName>
        <ecNumber evidence="2">3.4.22.49</ecNumber>
    </recommendedName>
</protein>
<dbReference type="GO" id="GO:0005634">
    <property type="term" value="C:nucleus"/>
    <property type="evidence" value="ECO:0007669"/>
    <property type="project" value="InterPro"/>
</dbReference>
<feature type="compositionally biased region" description="Basic and acidic residues" evidence="5">
    <location>
        <begin position="307"/>
        <end position="318"/>
    </location>
</feature>
<keyword evidence="4" id="KW-0159">Chromosome partition</keyword>
<dbReference type="EMBL" id="JARQWQ010000033">
    <property type="protein sequence ID" value="KAK2561327.1"/>
    <property type="molecule type" value="Genomic_DNA"/>
</dbReference>
<accession>A0AAD9QHH4</accession>
<evidence type="ECO:0000256" key="5">
    <source>
        <dbReference type="SAM" id="MobiDB-lite"/>
    </source>
</evidence>
<dbReference type="PANTHER" id="PTHR12792">
    <property type="entry name" value="EXTRA SPINDLE POLES 1-RELATED"/>
    <property type="match status" value="1"/>
</dbReference>
<reference evidence="7" key="2">
    <citation type="journal article" date="2023" name="Science">
        <title>Genomic signatures of disease resistance in endangered staghorn corals.</title>
        <authorList>
            <person name="Vollmer S.V."/>
            <person name="Selwyn J.D."/>
            <person name="Despard B.A."/>
            <person name="Roesel C.L."/>
        </authorList>
    </citation>
    <scope>NUCLEOTIDE SEQUENCE</scope>
    <source>
        <strain evidence="7">K2</strain>
    </source>
</reference>